<evidence type="ECO:0000313" key="9">
    <source>
        <dbReference type="EMBL" id="PWH07496.1"/>
    </source>
</evidence>
<feature type="transmembrane region" description="Helical" evidence="7">
    <location>
        <begin position="174"/>
        <end position="196"/>
    </location>
</feature>
<evidence type="ECO:0000256" key="3">
    <source>
        <dbReference type="ARBA" id="ARBA00022475"/>
    </source>
</evidence>
<feature type="transmembrane region" description="Helical" evidence="7">
    <location>
        <begin position="57"/>
        <end position="76"/>
    </location>
</feature>
<proteinExistence type="predicted"/>
<feature type="transmembrane region" description="Helical" evidence="7">
    <location>
        <begin position="233"/>
        <end position="254"/>
    </location>
</feature>
<evidence type="ECO:0000256" key="4">
    <source>
        <dbReference type="ARBA" id="ARBA00022692"/>
    </source>
</evidence>
<comment type="subcellular location">
    <subcellularLocation>
        <location evidence="1">Cell membrane</location>
        <topology evidence="1">Multi-pass membrane protein</topology>
    </subcellularLocation>
</comment>
<keyword evidence="5 7" id="KW-1133">Transmembrane helix</keyword>
<dbReference type="GO" id="GO:0005886">
    <property type="term" value="C:plasma membrane"/>
    <property type="evidence" value="ECO:0007669"/>
    <property type="project" value="UniProtKB-SubCell"/>
</dbReference>
<evidence type="ECO:0000313" key="10">
    <source>
        <dbReference type="Proteomes" id="UP000245590"/>
    </source>
</evidence>
<keyword evidence="2" id="KW-0813">Transport</keyword>
<feature type="transmembrane region" description="Helical" evidence="7">
    <location>
        <begin position="20"/>
        <end position="45"/>
    </location>
</feature>
<dbReference type="EMBL" id="QFKX01000001">
    <property type="protein sequence ID" value="PWH07496.1"/>
    <property type="molecule type" value="Genomic_DNA"/>
</dbReference>
<dbReference type="Pfam" id="PF07690">
    <property type="entry name" value="MFS_1"/>
    <property type="match status" value="1"/>
</dbReference>
<evidence type="ECO:0000259" key="8">
    <source>
        <dbReference type="PROSITE" id="PS50850"/>
    </source>
</evidence>
<evidence type="ECO:0000256" key="1">
    <source>
        <dbReference type="ARBA" id="ARBA00004651"/>
    </source>
</evidence>
<dbReference type="Gene3D" id="1.20.1250.20">
    <property type="entry name" value="MFS general substrate transporter like domains"/>
    <property type="match status" value="1"/>
</dbReference>
<evidence type="ECO:0000256" key="6">
    <source>
        <dbReference type="ARBA" id="ARBA00023136"/>
    </source>
</evidence>
<feature type="transmembrane region" description="Helical" evidence="7">
    <location>
        <begin position="309"/>
        <end position="330"/>
    </location>
</feature>
<feature type="transmembrane region" description="Helical" evidence="7">
    <location>
        <begin position="275"/>
        <end position="297"/>
    </location>
</feature>
<dbReference type="PANTHER" id="PTHR42718">
    <property type="entry name" value="MAJOR FACILITATOR SUPERFAMILY MULTIDRUG TRANSPORTER MFSC"/>
    <property type="match status" value="1"/>
</dbReference>
<evidence type="ECO:0000256" key="5">
    <source>
        <dbReference type="ARBA" id="ARBA00022989"/>
    </source>
</evidence>
<feature type="transmembrane region" description="Helical" evidence="7">
    <location>
        <begin position="88"/>
        <end position="107"/>
    </location>
</feature>
<evidence type="ECO:0000256" key="2">
    <source>
        <dbReference type="ARBA" id="ARBA00022448"/>
    </source>
</evidence>
<dbReference type="Gene3D" id="1.20.1720.10">
    <property type="entry name" value="Multidrug resistance protein D"/>
    <property type="match status" value="1"/>
</dbReference>
<sequence length="508" mass="51942">MTTTRPIPVIDVPTSARRRWAALVVLMLPVLLVSVDNTVLSFALPAISEALHPSGTALLWIVDVYPLLLAGLLVPMGSLGDRVGRRRLLLIGAAGFAAVSALASFAPSASALIALRAGMGVFGAMLMPATLSLIRNIFSDPRERRTAIALWAAAFSGGAALGPIVGGLLLENLWWGSVFLLALPMLVPLFALAPLLVPESRDPRPGPVDPVSIGLVMATMVPFVWAIKTAADGGITLPILAAVGVALIAGIAFVRRQLSRSEPMLDVGLFRVPAFSASISANLLSIFSLVGFLYFLSQHLQLVSDRSPLQSGLLLLPGLVVTILAGLVVVRLVPRLRPSHAMAAGLLMNALGYGIVLVTGTSGSDGALVLAFAVVGAGVGFAETISADEILGAVPARKAGAASAISETAYEAGAVLGTAVLGSILNAAFRAHVEVPSGLSPQAAEAAGQTLGGATEVAARLPGATGSALLDSAREAFDSGVAYTAGVGVALMLIAAAIVLIAMRERRP</sequence>
<feature type="domain" description="Major facilitator superfamily (MFS) profile" evidence="8">
    <location>
        <begin position="22"/>
        <end position="507"/>
    </location>
</feature>
<dbReference type="RefSeq" id="WP_109274382.1">
    <property type="nucleotide sequence ID" value="NZ_QFKX01000001.1"/>
</dbReference>
<evidence type="ECO:0000256" key="7">
    <source>
        <dbReference type="SAM" id="Phobius"/>
    </source>
</evidence>
<feature type="transmembrane region" description="Helical" evidence="7">
    <location>
        <begin position="113"/>
        <end position="134"/>
    </location>
</feature>
<dbReference type="OrthoDB" id="9781469at2"/>
<dbReference type="InterPro" id="IPR006311">
    <property type="entry name" value="TAT_signal"/>
</dbReference>
<dbReference type="PROSITE" id="PS50850">
    <property type="entry name" value="MFS"/>
    <property type="match status" value="1"/>
</dbReference>
<dbReference type="Proteomes" id="UP000245590">
    <property type="component" value="Unassembled WGS sequence"/>
</dbReference>
<gene>
    <name evidence="9" type="ORF">DEO23_02380</name>
</gene>
<dbReference type="SUPFAM" id="SSF103473">
    <property type="entry name" value="MFS general substrate transporter"/>
    <property type="match status" value="1"/>
</dbReference>
<keyword evidence="10" id="KW-1185">Reference proteome</keyword>
<keyword evidence="4 7" id="KW-0812">Transmembrane</keyword>
<feature type="transmembrane region" description="Helical" evidence="7">
    <location>
        <begin position="208"/>
        <end position="227"/>
    </location>
</feature>
<dbReference type="GO" id="GO:0022857">
    <property type="term" value="F:transmembrane transporter activity"/>
    <property type="evidence" value="ECO:0007669"/>
    <property type="project" value="InterPro"/>
</dbReference>
<feature type="transmembrane region" description="Helical" evidence="7">
    <location>
        <begin position="481"/>
        <end position="503"/>
    </location>
</feature>
<feature type="transmembrane region" description="Helical" evidence="7">
    <location>
        <begin position="146"/>
        <end position="168"/>
    </location>
</feature>
<comment type="caution">
    <text evidence="9">The sequence shown here is derived from an EMBL/GenBank/DDBJ whole genome shotgun (WGS) entry which is preliminary data.</text>
</comment>
<accession>A0A2U2RNR6</accession>
<dbReference type="PROSITE" id="PS51318">
    <property type="entry name" value="TAT"/>
    <property type="match status" value="1"/>
</dbReference>
<organism evidence="9 10">
    <name type="scientific">Brachybacterium endophyticum</name>
    <dbReference type="NCBI Taxonomy" id="2182385"/>
    <lineage>
        <taxon>Bacteria</taxon>
        <taxon>Bacillati</taxon>
        <taxon>Actinomycetota</taxon>
        <taxon>Actinomycetes</taxon>
        <taxon>Micrococcales</taxon>
        <taxon>Dermabacteraceae</taxon>
        <taxon>Brachybacterium</taxon>
    </lineage>
</organism>
<dbReference type="InterPro" id="IPR036259">
    <property type="entry name" value="MFS_trans_sf"/>
</dbReference>
<keyword evidence="6 7" id="KW-0472">Membrane</keyword>
<dbReference type="InterPro" id="IPR011701">
    <property type="entry name" value="MFS"/>
</dbReference>
<protein>
    <submittedName>
        <fullName evidence="9">MFS transporter</fullName>
    </submittedName>
</protein>
<dbReference type="CDD" id="cd17321">
    <property type="entry name" value="MFS_MMR_MDR_like"/>
    <property type="match status" value="1"/>
</dbReference>
<dbReference type="PANTHER" id="PTHR42718:SF47">
    <property type="entry name" value="METHYL VIOLOGEN RESISTANCE PROTEIN SMVA"/>
    <property type="match status" value="1"/>
</dbReference>
<keyword evidence="3" id="KW-1003">Cell membrane</keyword>
<dbReference type="InterPro" id="IPR020846">
    <property type="entry name" value="MFS_dom"/>
</dbReference>
<reference evidence="9 10" key="1">
    <citation type="submission" date="2018-05" db="EMBL/GenBank/DDBJ databases">
        <title>Brachybacterium sp. M1HQ-2T, whole genome shotgun sequence.</title>
        <authorList>
            <person name="Tuo L."/>
        </authorList>
    </citation>
    <scope>NUCLEOTIDE SEQUENCE [LARGE SCALE GENOMIC DNA]</scope>
    <source>
        <strain evidence="9 10">M1HQ-2</strain>
    </source>
</reference>
<dbReference type="AlphaFoldDB" id="A0A2U2RNR6"/>
<name>A0A2U2RNR6_9MICO</name>